<reference evidence="3 4" key="1">
    <citation type="submission" date="2020-07" db="EMBL/GenBank/DDBJ databases">
        <title>Vallitalea guaymasensis genome.</title>
        <authorList>
            <person name="Postec A."/>
        </authorList>
    </citation>
    <scope>NUCLEOTIDE SEQUENCE [LARGE SCALE GENOMIC DNA]</scope>
    <source>
        <strain evidence="3 4">Ra1766G1</strain>
    </source>
</reference>
<comment type="cofactor">
    <cofactor evidence="1">
        <name>pantetheine 4'-phosphate</name>
        <dbReference type="ChEBI" id="CHEBI:47942"/>
    </cofactor>
</comment>
<dbReference type="SUPFAM" id="SSF52777">
    <property type="entry name" value="CoA-dependent acyltransferases"/>
    <property type="match status" value="2"/>
</dbReference>
<dbReference type="SUPFAM" id="SSF56801">
    <property type="entry name" value="Acetyl-CoA synthetase-like"/>
    <property type="match status" value="1"/>
</dbReference>
<dbReference type="Gene3D" id="3.30.559.30">
    <property type="entry name" value="Nonribosomal peptide synthetase, condensation domain"/>
    <property type="match status" value="1"/>
</dbReference>
<dbReference type="Gene3D" id="3.30.300.30">
    <property type="match status" value="1"/>
</dbReference>
<dbReference type="GO" id="GO:0008610">
    <property type="term" value="P:lipid biosynthetic process"/>
    <property type="evidence" value="ECO:0007669"/>
    <property type="project" value="UniProtKB-ARBA"/>
</dbReference>
<dbReference type="InterPro" id="IPR001242">
    <property type="entry name" value="Condensation_dom"/>
</dbReference>
<evidence type="ECO:0000256" key="1">
    <source>
        <dbReference type="ARBA" id="ARBA00001957"/>
    </source>
</evidence>
<dbReference type="GO" id="GO:0031177">
    <property type="term" value="F:phosphopantetheine binding"/>
    <property type="evidence" value="ECO:0007669"/>
    <property type="project" value="TreeGrafter"/>
</dbReference>
<dbReference type="CDD" id="cd05930">
    <property type="entry name" value="A_NRPS"/>
    <property type="match status" value="1"/>
</dbReference>
<dbReference type="EMBL" id="CP058561">
    <property type="protein sequence ID" value="QUH30943.1"/>
    <property type="molecule type" value="Genomic_DNA"/>
</dbReference>
<dbReference type="PANTHER" id="PTHR45527">
    <property type="entry name" value="NONRIBOSOMAL PEPTIDE SYNTHETASE"/>
    <property type="match status" value="1"/>
</dbReference>
<dbReference type="KEGG" id="vgu:HYG85_19280"/>
<dbReference type="SUPFAM" id="SSF47336">
    <property type="entry name" value="ACP-like"/>
    <property type="match status" value="1"/>
</dbReference>
<dbReference type="Pfam" id="PF00668">
    <property type="entry name" value="Condensation"/>
    <property type="match status" value="1"/>
</dbReference>
<evidence type="ECO:0000313" key="3">
    <source>
        <dbReference type="EMBL" id="QUH30943.1"/>
    </source>
</evidence>
<dbReference type="InterPro" id="IPR045851">
    <property type="entry name" value="AMP-bd_C_sf"/>
</dbReference>
<dbReference type="Pfam" id="PF00501">
    <property type="entry name" value="AMP-binding"/>
    <property type="match status" value="1"/>
</dbReference>
<dbReference type="Gene3D" id="3.30.559.10">
    <property type="entry name" value="Chloramphenicol acetyltransferase-like domain"/>
    <property type="match status" value="1"/>
</dbReference>
<organism evidence="3 4">
    <name type="scientific">Vallitalea guaymasensis</name>
    <dbReference type="NCBI Taxonomy" id="1185412"/>
    <lineage>
        <taxon>Bacteria</taxon>
        <taxon>Bacillati</taxon>
        <taxon>Bacillota</taxon>
        <taxon>Clostridia</taxon>
        <taxon>Lachnospirales</taxon>
        <taxon>Vallitaleaceae</taxon>
        <taxon>Vallitalea</taxon>
    </lineage>
</organism>
<sequence>MADTILDSSRQLNRLLEEFNETDVPYDRNQRINERFDEMVELYPNRCALRYKHREYTYYELKRLAENIAYSLHAQGIEKGSAVGIYMERSDEYIISIVGILKHNCTFIPLSKLYPIARINTILQVSDAKALIVKENEHINANKINNRVFNYAELSNGYIEKEKSKEKESEEKNELAYIIFTSGTTGQPKGIGIRHYSIINLINSMKDRLLPDDIERRIAVVAPFVFDASLGQVFLALLTGNALEVVPDEIKLSCRLLDKFFRENNIYCTDMTPTRLDLQVEYYNELNDNEYYPIPYILCAGEALPISLARRFFKHKKSYQSKIMNYYGPSETCVYSTVFEINNDNIYNMDKMLIGKPIYNTKLYIMDEQLNLCPIGVEGDLYIGGDGLSNGYIKQPKLTKEAFITNSYDESQLIYKTGDIARWTSDGYVEYIGRNDEQIKLRGYRIELSEIESKMEELEGIIRAKTIVVSEGKKRFIAAYYTSNADWTLKRMEDSLREVLPYYMIPSYFVPVEGFKENVNGKLDKNVLPDYKAYSLKPREKELQVNSFYEEFLDICKDVLEISELSLNDNFHRVGGDSLIVFQLNKYVYDKWGVVLDIYDIFRSDSIMEIAAGIEAKLDDTPIYEKVEKTNTDNLEVTKMQEILIESEPEIKIRHERQNIKTIPPYNMVYKIKSDKYINHESIENALNKVIHRHEMFRTTFKSQGKKYRMQLNDPTNIKYFRYIEANTSIKNIDITDYAIEFNIEKLPLLQLILLEDRDGQQIMVFNVHHLVFDMYSLRIFIKDLFAYYNNLELPAIKNNAYHYFDQMKNNKNQKSVAFWKKYLAGRPSSQCIGSDKTNGPMEAQSNERFLVRYFFIDSQRIKRLRDTCEQLGITEFNFFTGAFSILLSSYINKKDIIFGTYVMGRDDETYTESPVIGLFTKFVPLRYIIDEELSIEEFLIKYRKEFIDVFKHGNLCLDDLYGSMNFVDLIVGELFNIVFNFISDYSTKIKHDNRLITTIETPNTPEVYPIYFTGVSNNKNVRFEIKYKERLYSREFIDGIEKRYIRILEWMFNNMDKKISELFVSEGIYENINFKRKS</sequence>
<evidence type="ECO:0000259" key="2">
    <source>
        <dbReference type="PROSITE" id="PS50075"/>
    </source>
</evidence>
<accession>A0A8J8MDQ9</accession>
<protein>
    <submittedName>
        <fullName evidence="3">Amino acid adenylation domain-containing protein</fullName>
    </submittedName>
</protein>
<dbReference type="InterPro" id="IPR036736">
    <property type="entry name" value="ACP-like_sf"/>
</dbReference>
<dbReference type="Gene3D" id="3.40.50.980">
    <property type="match status" value="2"/>
</dbReference>
<dbReference type="PROSITE" id="PS00455">
    <property type="entry name" value="AMP_BINDING"/>
    <property type="match status" value="1"/>
</dbReference>
<gene>
    <name evidence="3" type="ORF">HYG85_19280</name>
</gene>
<dbReference type="Pfam" id="PF00550">
    <property type="entry name" value="PP-binding"/>
    <property type="match status" value="1"/>
</dbReference>
<dbReference type="PROSITE" id="PS50075">
    <property type="entry name" value="CARRIER"/>
    <property type="match status" value="1"/>
</dbReference>
<dbReference type="InterPro" id="IPR020845">
    <property type="entry name" value="AMP-binding_CS"/>
</dbReference>
<proteinExistence type="predicted"/>
<dbReference type="InterPro" id="IPR000873">
    <property type="entry name" value="AMP-dep_synth/lig_dom"/>
</dbReference>
<dbReference type="GO" id="GO:0005737">
    <property type="term" value="C:cytoplasm"/>
    <property type="evidence" value="ECO:0007669"/>
    <property type="project" value="TreeGrafter"/>
</dbReference>
<dbReference type="Gene3D" id="1.10.1200.10">
    <property type="entry name" value="ACP-like"/>
    <property type="match status" value="1"/>
</dbReference>
<dbReference type="Proteomes" id="UP000677305">
    <property type="component" value="Chromosome"/>
</dbReference>
<dbReference type="RefSeq" id="WP_212691051.1">
    <property type="nucleotide sequence ID" value="NZ_CP058561.1"/>
</dbReference>
<evidence type="ECO:0000313" key="4">
    <source>
        <dbReference type="Proteomes" id="UP000677305"/>
    </source>
</evidence>
<dbReference type="InterPro" id="IPR009081">
    <property type="entry name" value="PP-bd_ACP"/>
</dbReference>
<dbReference type="AlphaFoldDB" id="A0A8J8MDQ9"/>
<name>A0A8J8MDQ9_9FIRM</name>
<dbReference type="NCBIfam" id="TIGR01733">
    <property type="entry name" value="AA-adenyl-dom"/>
    <property type="match status" value="1"/>
</dbReference>
<dbReference type="GO" id="GO:0043041">
    <property type="term" value="P:amino acid activation for nonribosomal peptide biosynthetic process"/>
    <property type="evidence" value="ECO:0007669"/>
    <property type="project" value="TreeGrafter"/>
</dbReference>
<dbReference type="GO" id="GO:0044550">
    <property type="term" value="P:secondary metabolite biosynthetic process"/>
    <property type="evidence" value="ECO:0007669"/>
    <property type="project" value="TreeGrafter"/>
</dbReference>
<dbReference type="Gene3D" id="2.30.38.10">
    <property type="entry name" value="Luciferase, Domain 3"/>
    <property type="match status" value="1"/>
</dbReference>
<dbReference type="InterPro" id="IPR010071">
    <property type="entry name" value="AA_adenyl_dom"/>
</dbReference>
<dbReference type="InterPro" id="IPR023213">
    <property type="entry name" value="CAT-like_dom_sf"/>
</dbReference>
<keyword evidence="4" id="KW-1185">Reference proteome</keyword>
<feature type="domain" description="Carrier" evidence="2">
    <location>
        <begin position="543"/>
        <end position="618"/>
    </location>
</feature>
<dbReference type="PANTHER" id="PTHR45527:SF1">
    <property type="entry name" value="FATTY ACID SYNTHASE"/>
    <property type="match status" value="1"/>
</dbReference>
<dbReference type="GO" id="GO:0003824">
    <property type="term" value="F:catalytic activity"/>
    <property type="evidence" value="ECO:0007669"/>
    <property type="project" value="InterPro"/>
</dbReference>